<dbReference type="EMBL" id="CAJJDN010000086">
    <property type="protein sequence ID" value="CAD8106198.1"/>
    <property type="molecule type" value="Genomic_DNA"/>
</dbReference>
<dbReference type="Pfam" id="PF00226">
    <property type="entry name" value="DnaJ"/>
    <property type="match status" value="1"/>
</dbReference>
<feature type="transmembrane region" description="Helical" evidence="1">
    <location>
        <begin position="195"/>
        <end position="219"/>
    </location>
</feature>
<dbReference type="PANTHER" id="PTHR24075">
    <property type="entry name" value="SEC63 DOMAIN-CONTAINING"/>
    <property type="match status" value="1"/>
</dbReference>
<keyword evidence="1" id="KW-0472">Membrane</keyword>
<proteinExistence type="predicted"/>
<evidence type="ECO:0000313" key="3">
    <source>
        <dbReference type="EMBL" id="CAD8106198.1"/>
    </source>
</evidence>
<dbReference type="PROSITE" id="PS50076">
    <property type="entry name" value="DNAJ_2"/>
    <property type="match status" value="1"/>
</dbReference>
<name>A0A8S1PUC3_9CILI</name>
<feature type="transmembrane region" description="Helical" evidence="1">
    <location>
        <begin position="12"/>
        <end position="33"/>
    </location>
</feature>
<dbReference type="PANTHER" id="PTHR24075:SF0">
    <property type="entry name" value="TRANSLOCATION PROTEIN SEC63 HOMOLOG"/>
    <property type="match status" value="1"/>
</dbReference>
<organism evidence="3 4">
    <name type="scientific">Paramecium sonneborni</name>
    <dbReference type="NCBI Taxonomy" id="65129"/>
    <lineage>
        <taxon>Eukaryota</taxon>
        <taxon>Sar</taxon>
        <taxon>Alveolata</taxon>
        <taxon>Ciliophora</taxon>
        <taxon>Intramacronucleata</taxon>
        <taxon>Oligohymenophorea</taxon>
        <taxon>Peniculida</taxon>
        <taxon>Parameciidae</taxon>
        <taxon>Paramecium</taxon>
    </lineage>
</organism>
<sequence>MSDQELDPSDFAFLYFAISIIIIAILPLTYTLIKQPLSSMKYNPKYKKAPSTAKKAIEIDIQRNLFYKKKSFYWKLFFWIILMMIFINTYQQLPDSKLIKGFDPYEVLGVKSYTPVDQIKKAYRQLAREYHPDKHPDETQKYSKLFDTITKAYQCLTDPSKIANCKKYGNPDGFTGFQIGIALPEFAISKENQGFLLAGLFLSFIIIILITFCTAFSGFGKYDVNGILMSNKKYLAERITAGKNKTYQECLETIQNCDEIDNDKDFITGIQCEHAPGILYMSIEICLQILTQLWAHYDLRQIREITDQIVTQIESIPKIIQHKSNLNHPGKPQLEATIKTAEETLTEDDYRNTDLFEIKCHLSGLVDQFIQSQTFPVLKQNQWNILLFYNNLIIGSRQIKEDTESKSVIFRVIPAQFEQKNITEFEFKVIAYADSYQLKLEQKLNLKCTFYQEDSKKKNNKEKHE</sequence>
<protein>
    <recommendedName>
        <fullName evidence="2">J domain-containing protein</fullName>
    </recommendedName>
</protein>
<dbReference type="SMART" id="SM00271">
    <property type="entry name" value="DnaJ"/>
    <property type="match status" value="1"/>
</dbReference>
<reference evidence="3" key="1">
    <citation type="submission" date="2021-01" db="EMBL/GenBank/DDBJ databases">
        <authorList>
            <consortium name="Genoscope - CEA"/>
            <person name="William W."/>
        </authorList>
    </citation>
    <scope>NUCLEOTIDE SEQUENCE</scope>
</reference>
<dbReference type="GO" id="GO:0006620">
    <property type="term" value="P:post-translational protein targeting to endoplasmic reticulum membrane"/>
    <property type="evidence" value="ECO:0007669"/>
    <property type="project" value="TreeGrafter"/>
</dbReference>
<feature type="transmembrane region" description="Helical" evidence="1">
    <location>
        <begin position="72"/>
        <end position="90"/>
    </location>
</feature>
<dbReference type="CDD" id="cd06257">
    <property type="entry name" value="DnaJ"/>
    <property type="match status" value="1"/>
</dbReference>
<comment type="caution">
    <text evidence="3">The sequence shown here is derived from an EMBL/GenBank/DDBJ whole genome shotgun (WGS) entry which is preliminary data.</text>
</comment>
<evidence type="ECO:0000256" key="1">
    <source>
        <dbReference type="SAM" id="Phobius"/>
    </source>
</evidence>
<dbReference type="GO" id="GO:0003723">
    <property type="term" value="F:RNA binding"/>
    <property type="evidence" value="ECO:0007669"/>
    <property type="project" value="TreeGrafter"/>
</dbReference>
<keyword evidence="1" id="KW-1133">Transmembrane helix</keyword>
<keyword evidence="4" id="KW-1185">Reference proteome</keyword>
<dbReference type="InterPro" id="IPR001623">
    <property type="entry name" value="DnaJ_domain"/>
</dbReference>
<dbReference type="GO" id="GO:0031207">
    <property type="term" value="C:Sec62/Sec63 complex"/>
    <property type="evidence" value="ECO:0007669"/>
    <property type="project" value="TreeGrafter"/>
</dbReference>
<dbReference type="Proteomes" id="UP000692954">
    <property type="component" value="Unassembled WGS sequence"/>
</dbReference>
<evidence type="ECO:0000259" key="2">
    <source>
        <dbReference type="PROSITE" id="PS50076"/>
    </source>
</evidence>
<gene>
    <name evidence="3" type="ORF">PSON_ATCC_30995.1.T0860085</name>
</gene>
<dbReference type="AlphaFoldDB" id="A0A8S1PUC3"/>
<dbReference type="GO" id="GO:0008320">
    <property type="term" value="F:protein transmembrane transporter activity"/>
    <property type="evidence" value="ECO:0007669"/>
    <property type="project" value="TreeGrafter"/>
</dbReference>
<keyword evidence="1" id="KW-0812">Transmembrane</keyword>
<accession>A0A8S1PUC3</accession>
<evidence type="ECO:0000313" key="4">
    <source>
        <dbReference type="Proteomes" id="UP000692954"/>
    </source>
</evidence>
<dbReference type="GO" id="GO:0006614">
    <property type="term" value="P:SRP-dependent cotranslational protein targeting to membrane"/>
    <property type="evidence" value="ECO:0007669"/>
    <property type="project" value="TreeGrafter"/>
</dbReference>
<feature type="domain" description="J" evidence="2">
    <location>
        <begin position="103"/>
        <end position="169"/>
    </location>
</feature>
<dbReference type="OrthoDB" id="1734229at2759"/>